<accession>A0A2C9W091</accession>
<sequence>MRLVNLLKVLGKIFEEAKLVKNILRSLLKYWKAKTTVIFDTKDFIRYTYGELIGSLIAHKMMFKKETVKKEKSKKGIKSTTLQIDASDSLSLSSDGEEMTILAREFRRAFRKGESKHKRFVKKYGSNNDSQSRPHKKKKVSIMNATSLDASYQTTQKT</sequence>
<feature type="compositionally biased region" description="Polar residues" evidence="1">
    <location>
        <begin position="143"/>
        <end position="158"/>
    </location>
</feature>
<gene>
    <name evidence="2" type="ORF">MANES_04G065400</name>
</gene>
<dbReference type="EMBL" id="CM004390">
    <property type="protein sequence ID" value="OAY52205.1"/>
    <property type="molecule type" value="Genomic_DNA"/>
</dbReference>
<feature type="region of interest" description="Disordered" evidence="1">
    <location>
        <begin position="113"/>
        <end position="158"/>
    </location>
</feature>
<evidence type="ECO:0008006" key="3">
    <source>
        <dbReference type="Google" id="ProtNLM"/>
    </source>
</evidence>
<name>A0A2C9W091_MANES</name>
<protein>
    <recommendedName>
        <fullName evidence="3">UBN2 domain-containing protein</fullName>
    </recommendedName>
</protein>
<proteinExistence type="predicted"/>
<evidence type="ECO:0000313" key="2">
    <source>
        <dbReference type="EMBL" id="OAY52205.1"/>
    </source>
</evidence>
<reference evidence="2" key="1">
    <citation type="submission" date="2016-02" db="EMBL/GenBank/DDBJ databases">
        <title>WGS assembly of Manihot esculenta.</title>
        <authorList>
            <person name="Bredeson J.V."/>
            <person name="Prochnik S.E."/>
            <person name="Lyons J.B."/>
            <person name="Schmutz J."/>
            <person name="Grimwood J."/>
            <person name="Vrebalov J."/>
            <person name="Bart R.S."/>
            <person name="Amuge T."/>
            <person name="Ferguson M.E."/>
            <person name="Green R."/>
            <person name="Putnam N."/>
            <person name="Stites J."/>
            <person name="Rounsley S."/>
            <person name="Rokhsar D.S."/>
        </authorList>
    </citation>
    <scope>NUCLEOTIDE SEQUENCE [LARGE SCALE GENOMIC DNA]</scope>
    <source>
        <tissue evidence="2">Leaf</tissue>
    </source>
</reference>
<organism evidence="2">
    <name type="scientific">Manihot esculenta</name>
    <name type="common">Cassava</name>
    <name type="synonym">Jatropha manihot</name>
    <dbReference type="NCBI Taxonomy" id="3983"/>
    <lineage>
        <taxon>Eukaryota</taxon>
        <taxon>Viridiplantae</taxon>
        <taxon>Streptophyta</taxon>
        <taxon>Embryophyta</taxon>
        <taxon>Tracheophyta</taxon>
        <taxon>Spermatophyta</taxon>
        <taxon>Magnoliopsida</taxon>
        <taxon>eudicotyledons</taxon>
        <taxon>Gunneridae</taxon>
        <taxon>Pentapetalae</taxon>
        <taxon>rosids</taxon>
        <taxon>fabids</taxon>
        <taxon>Malpighiales</taxon>
        <taxon>Euphorbiaceae</taxon>
        <taxon>Crotonoideae</taxon>
        <taxon>Manihoteae</taxon>
        <taxon>Manihot</taxon>
    </lineage>
</organism>
<dbReference type="AlphaFoldDB" id="A0A2C9W091"/>
<evidence type="ECO:0000256" key="1">
    <source>
        <dbReference type="SAM" id="MobiDB-lite"/>
    </source>
</evidence>